<dbReference type="PANTHER" id="PTHR47773:SF1">
    <property type="entry name" value="C2H2-TYPE DOMAIN-CONTAINING PROTEIN"/>
    <property type="match status" value="1"/>
</dbReference>
<proteinExistence type="predicted"/>
<evidence type="ECO:0000313" key="2">
    <source>
        <dbReference type="Proteomes" id="UP000828390"/>
    </source>
</evidence>
<comment type="caution">
    <text evidence="1">The sequence shown here is derived from an EMBL/GenBank/DDBJ whole genome shotgun (WGS) entry which is preliminary data.</text>
</comment>
<keyword evidence="2" id="KW-1185">Reference proteome</keyword>
<reference evidence="1" key="1">
    <citation type="journal article" date="2019" name="bioRxiv">
        <title>The Genome of the Zebra Mussel, Dreissena polymorpha: A Resource for Invasive Species Research.</title>
        <authorList>
            <person name="McCartney M.A."/>
            <person name="Auch B."/>
            <person name="Kono T."/>
            <person name="Mallez S."/>
            <person name="Zhang Y."/>
            <person name="Obille A."/>
            <person name="Becker A."/>
            <person name="Abrahante J.E."/>
            <person name="Garbe J."/>
            <person name="Badalamenti J.P."/>
            <person name="Herman A."/>
            <person name="Mangelson H."/>
            <person name="Liachko I."/>
            <person name="Sullivan S."/>
            <person name="Sone E.D."/>
            <person name="Koren S."/>
            <person name="Silverstein K.A.T."/>
            <person name="Beckman K.B."/>
            <person name="Gohl D.M."/>
        </authorList>
    </citation>
    <scope>NUCLEOTIDE SEQUENCE</scope>
    <source>
        <strain evidence="1">Duluth1</strain>
        <tissue evidence="1">Whole animal</tissue>
    </source>
</reference>
<dbReference type="EMBL" id="JAIWYP010000014">
    <property type="protein sequence ID" value="KAH3712203.1"/>
    <property type="molecule type" value="Genomic_DNA"/>
</dbReference>
<name>A0A9D4BXF6_DREPO</name>
<organism evidence="1 2">
    <name type="scientific">Dreissena polymorpha</name>
    <name type="common">Zebra mussel</name>
    <name type="synonym">Mytilus polymorpha</name>
    <dbReference type="NCBI Taxonomy" id="45954"/>
    <lineage>
        <taxon>Eukaryota</taxon>
        <taxon>Metazoa</taxon>
        <taxon>Spiralia</taxon>
        <taxon>Lophotrochozoa</taxon>
        <taxon>Mollusca</taxon>
        <taxon>Bivalvia</taxon>
        <taxon>Autobranchia</taxon>
        <taxon>Heteroconchia</taxon>
        <taxon>Euheterodonta</taxon>
        <taxon>Imparidentia</taxon>
        <taxon>Neoheterodontei</taxon>
        <taxon>Myida</taxon>
        <taxon>Dreissenoidea</taxon>
        <taxon>Dreissenidae</taxon>
        <taxon>Dreissena</taxon>
    </lineage>
</organism>
<gene>
    <name evidence="1" type="ORF">DPMN_071886</name>
</gene>
<protein>
    <submittedName>
        <fullName evidence="1">Uncharacterized protein</fullName>
    </submittedName>
</protein>
<reference evidence="1" key="2">
    <citation type="submission" date="2020-11" db="EMBL/GenBank/DDBJ databases">
        <authorList>
            <person name="McCartney M.A."/>
            <person name="Auch B."/>
            <person name="Kono T."/>
            <person name="Mallez S."/>
            <person name="Becker A."/>
            <person name="Gohl D.M."/>
            <person name="Silverstein K.A.T."/>
            <person name="Koren S."/>
            <person name="Bechman K.B."/>
            <person name="Herman A."/>
            <person name="Abrahante J.E."/>
            <person name="Garbe J."/>
        </authorList>
    </citation>
    <scope>NUCLEOTIDE SEQUENCE</scope>
    <source>
        <strain evidence="1">Duluth1</strain>
        <tissue evidence="1">Whole animal</tissue>
    </source>
</reference>
<sequence length="123" mass="14393">MSNCIFNWDEEDFQRLVKSKRNELAAQDIHYKSKSDVKTLTHNELALHCLRITRGVSETTRLLHELIKVFSGEKRRDNLGVPLINSSRMKSIWKAQQKQIVCIQDPPLNSTVQQDWLFKEGRD</sequence>
<dbReference type="AlphaFoldDB" id="A0A9D4BXF6"/>
<dbReference type="PANTHER" id="PTHR47773">
    <property type="entry name" value="SI:DKEY-9I5.2-RELATED"/>
    <property type="match status" value="1"/>
</dbReference>
<dbReference type="Proteomes" id="UP000828390">
    <property type="component" value="Unassembled WGS sequence"/>
</dbReference>
<evidence type="ECO:0000313" key="1">
    <source>
        <dbReference type="EMBL" id="KAH3712203.1"/>
    </source>
</evidence>
<accession>A0A9D4BXF6</accession>